<gene>
    <name evidence="1" type="ORF">XINFAN_03419</name>
</gene>
<dbReference type="RefSeq" id="WP_199286455.1">
    <property type="nucleotide sequence ID" value="NZ_UXAW01000093.1"/>
</dbReference>
<dbReference type="PROSITE" id="PS51257">
    <property type="entry name" value="PROKAR_LIPOPROTEIN"/>
    <property type="match status" value="1"/>
</dbReference>
<protein>
    <recommendedName>
        <fullName evidence="3">Lipoprotein</fullName>
    </recommendedName>
</protein>
<evidence type="ECO:0000313" key="2">
    <source>
        <dbReference type="Proteomes" id="UP000277498"/>
    </source>
</evidence>
<evidence type="ECO:0000313" key="1">
    <source>
        <dbReference type="EMBL" id="VDC32680.1"/>
    </source>
</evidence>
<dbReference type="EMBL" id="UXAW01000093">
    <property type="protein sequence ID" value="VDC32680.1"/>
    <property type="molecule type" value="Genomic_DNA"/>
</dbReference>
<evidence type="ECO:0008006" key="3">
    <source>
        <dbReference type="Google" id="ProtNLM"/>
    </source>
</evidence>
<keyword evidence="2" id="KW-1185">Reference proteome</keyword>
<name>A0A3P5XX04_9RHOB</name>
<sequence length="46" mass="5013">MSSTLRIVLALAIVGTIAACARKVEEEVVYIDEPVSVEPVYTGKYK</sequence>
<proteinExistence type="predicted"/>
<dbReference type="Proteomes" id="UP000277498">
    <property type="component" value="Unassembled WGS sequence"/>
</dbReference>
<accession>A0A3P5XX04</accession>
<organism evidence="1 2">
    <name type="scientific">Pseudogemmobacter humi</name>
    <dbReference type="NCBI Taxonomy" id="2483812"/>
    <lineage>
        <taxon>Bacteria</taxon>
        <taxon>Pseudomonadati</taxon>
        <taxon>Pseudomonadota</taxon>
        <taxon>Alphaproteobacteria</taxon>
        <taxon>Rhodobacterales</taxon>
        <taxon>Paracoccaceae</taxon>
        <taxon>Pseudogemmobacter</taxon>
    </lineage>
</organism>
<reference evidence="1 2" key="1">
    <citation type="submission" date="2018-11" db="EMBL/GenBank/DDBJ databases">
        <authorList>
            <person name="Criscuolo A."/>
        </authorList>
    </citation>
    <scope>NUCLEOTIDE SEQUENCE [LARGE SCALE GENOMIC DNA]</scope>
    <source>
        <strain evidence="1">ACIP111625</strain>
    </source>
</reference>
<dbReference type="AlphaFoldDB" id="A0A3P5XX04"/>